<dbReference type="Proteomes" id="UP001559025">
    <property type="component" value="Unassembled WGS sequence"/>
</dbReference>
<organism evidence="2 3">
    <name type="scientific">Neoaquamicrobium sediminum</name>
    <dbReference type="NCBI Taxonomy" id="1849104"/>
    <lineage>
        <taxon>Bacteria</taxon>
        <taxon>Pseudomonadati</taxon>
        <taxon>Pseudomonadota</taxon>
        <taxon>Alphaproteobacteria</taxon>
        <taxon>Hyphomicrobiales</taxon>
        <taxon>Phyllobacteriaceae</taxon>
        <taxon>Neoaquamicrobium</taxon>
    </lineage>
</organism>
<sequence>MSEAETTTDHSRIRNWIDDRDGRPAKVSAGGTGGILRIDFGEPEEGLTPIAWEEFFEIFEKNQLAFLHQDRTADGQISRFSKFIDR</sequence>
<gene>
    <name evidence="2" type="ORF">V1479_23305</name>
</gene>
<reference evidence="2 3" key="1">
    <citation type="submission" date="2024-01" db="EMBL/GenBank/DDBJ databases">
        <title>New evidence supports the origin of RcGTA from prophage.</title>
        <authorList>
            <person name="Xu Y."/>
            <person name="Liu B."/>
            <person name="Chen F."/>
        </authorList>
    </citation>
    <scope>NUCLEOTIDE SEQUENCE [LARGE SCALE GENOMIC DNA]</scope>
    <source>
        <strain evidence="2 3">CBW1107-2</strain>
    </source>
</reference>
<comment type="caution">
    <text evidence="2">The sequence shown here is derived from an EMBL/GenBank/DDBJ whole genome shotgun (WGS) entry which is preliminary data.</text>
</comment>
<name>A0ABV3WZY0_9HYPH</name>
<proteinExistence type="predicted"/>
<dbReference type="EMBL" id="JAZHFV010000011">
    <property type="protein sequence ID" value="MEX4010253.1"/>
    <property type="molecule type" value="Genomic_DNA"/>
</dbReference>
<keyword evidence="3" id="KW-1185">Reference proteome</keyword>
<accession>A0ABV3WZY0</accession>
<evidence type="ECO:0000313" key="2">
    <source>
        <dbReference type="EMBL" id="MEX4010253.1"/>
    </source>
</evidence>
<feature type="compositionally biased region" description="Basic and acidic residues" evidence="1">
    <location>
        <begin position="7"/>
        <end position="24"/>
    </location>
</feature>
<evidence type="ECO:0008006" key="4">
    <source>
        <dbReference type="Google" id="ProtNLM"/>
    </source>
</evidence>
<evidence type="ECO:0000313" key="3">
    <source>
        <dbReference type="Proteomes" id="UP001559025"/>
    </source>
</evidence>
<evidence type="ECO:0000256" key="1">
    <source>
        <dbReference type="SAM" id="MobiDB-lite"/>
    </source>
</evidence>
<feature type="region of interest" description="Disordered" evidence="1">
    <location>
        <begin position="1"/>
        <end position="25"/>
    </location>
</feature>
<protein>
    <recommendedName>
        <fullName evidence="4">1,4-alpha-glucan branching enzyme</fullName>
    </recommendedName>
</protein>
<dbReference type="RefSeq" id="WP_368804968.1">
    <property type="nucleotide sequence ID" value="NZ_JAZHFV010000011.1"/>
</dbReference>